<feature type="region of interest" description="Disordered" evidence="1">
    <location>
        <begin position="1"/>
        <end position="363"/>
    </location>
</feature>
<name>A0AAD4NFG3_9BILA</name>
<dbReference type="Proteomes" id="UP001201812">
    <property type="component" value="Unassembled WGS sequence"/>
</dbReference>
<keyword evidence="3" id="KW-1185">Reference proteome</keyword>
<evidence type="ECO:0000313" key="3">
    <source>
        <dbReference type="Proteomes" id="UP001201812"/>
    </source>
</evidence>
<comment type="caution">
    <text evidence="2">The sequence shown here is derived from an EMBL/GenBank/DDBJ whole genome shotgun (WGS) entry which is preliminary data.</text>
</comment>
<dbReference type="EMBL" id="JAKKPZ010000003">
    <property type="protein sequence ID" value="KAI1723527.1"/>
    <property type="molecule type" value="Genomic_DNA"/>
</dbReference>
<feature type="compositionally biased region" description="Polar residues" evidence="1">
    <location>
        <begin position="152"/>
        <end position="164"/>
    </location>
</feature>
<feature type="compositionally biased region" description="Polar residues" evidence="1">
    <location>
        <begin position="106"/>
        <end position="115"/>
    </location>
</feature>
<feature type="compositionally biased region" description="Polar residues" evidence="1">
    <location>
        <begin position="84"/>
        <end position="95"/>
    </location>
</feature>
<evidence type="ECO:0000256" key="1">
    <source>
        <dbReference type="SAM" id="MobiDB-lite"/>
    </source>
</evidence>
<evidence type="ECO:0000313" key="2">
    <source>
        <dbReference type="EMBL" id="KAI1723527.1"/>
    </source>
</evidence>
<accession>A0AAD4NFG3</accession>
<protein>
    <submittedName>
        <fullName evidence="2">Uncharacterized protein</fullName>
    </submittedName>
</protein>
<sequence>MESAAPEAVATLHQRGTAEPDEERGLTSSRRNSLDEFKRLEQEVKQNNISSGDEGDHDSISSHSRNSFPDGPPNSALPEKVTDNPFNSEQKSNGVRNGGTMYSLMGTASQKTQPKASHLAAAPPSNVLYDKQNEQEGQLTNDIAHNKKVESLRNSNKVGSESSYDTTEDDDVVVVNIKDNGDNFGGLKVQDPTDGGISPAQSPTSQSADYDNEGPQTTPRNGEYDGLGAHPTSRTYSYDEENAPSSPAMVGEEGESDQQGGNYEPTTPTITLQEHNDKHFERTDTGETPLMVNEKALEHPKHLEGLHKVDYHQEEHTSDDDASFRTESPVAGKGKSGKLNTSTAEAKEKAMKAAEKQSKEQCKCEGIKKDPKLKTKVCSIL</sequence>
<dbReference type="AlphaFoldDB" id="A0AAD4NFG3"/>
<proteinExistence type="predicted"/>
<feature type="compositionally biased region" description="Basic and acidic residues" evidence="1">
    <location>
        <begin position="345"/>
        <end position="363"/>
    </location>
</feature>
<organism evidence="2 3">
    <name type="scientific">Ditylenchus destructor</name>
    <dbReference type="NCBI Taxonomy" id="166010"/>
    <lineage>
        <taxon>Eukaryota</taxon>
        <taxon>Metazoa</taxon>
        <taxon>Ecdysozoa</taxon>
        <taxon>Nematoda</taxon>
        <taxon>Chromadorea</taxon>
        <taxon>Rhabditida</taxon>
        <taxon>Tylenchina</taxon>
        <taxon>Tylenchomorpha</taxon>
        <taxon>Sphaerularioidea</taxon>
        <taxon>Anguinidae</taxon>
        <taxon>Anguininae</taxon>
        <taxon>Ditylenchus</taxon>
    </lineage>
</organism>
<reference evidence="2" key="1">
    <citation type="submission" date="2022-01" db="EMBL/GenBank/DDBJ databases">
        <title>Genome Sequence Resource for Two Populations of Ditylenchus destructor, the Migratory Endoparasitic Phytonematode.</title>
        <authorList>
            <person name="Zhang H."/>
            <person name="Lin R."/>
            <person name="Xie B."/>
        </authorList>
    </citation>
    <scope>NUCLEOTIDE SEQUENCE</scope>
    <source>
        <strain evidence="2">BazhouSP</strain>
    </source>
</reference>
<feature type="compositionally biased region" description="Basic and acidic residues" evidence="1">
    <location>
        <begin position="274"/>
        <end position="285"/>
    </location>
</feature>
<feature type="compositionally biased region" description="Polar residues" evidence="1">
    <location>
        <begin position="257"/>
        <end position="273"/>
    </location>
</feature>
<feature type="compositionally biased region" description="Polar residues" evidence="1">
    <location>
        <begin position="199"/>
        <end position="220"/>
    </location>
</feature>
<gene>
    <name evidence="2" type="ORF">DdX_03688</name>
</gene>
<feature type="compositionally biased region" description="Basic and acidic residues" evidence="1">
    <location>
        <begin position="295"/>
        <end position="316"/>
    </location>
</feature>
<feature type="compositionally biased region" description="Basic and acidic residues" evidence="1">
    <location>
        <begin position="32"/>
        <end position="44"/>
    </location>
</feature>